<dbReference type="InterPro" id="IPR006224">
    <property type="entry name" value="PsdUridine_synth_RluA-like_CS"/>
</dbReference>
<dbReference type="CDD" id="cd02557">
    <property type="entry name" value="PseudoU_synth_ScRIB2"/>
    <property type="match status" value="1"/>
</dbReference>
<feature type="compositionally biased region" description="Low complexity" evidence="4">
    <location>
        <begin position="455"/>
        <end position="464"/>
    </location>
</feature>
<keyword evidence="3" id="KW-0413">Isomerase</keyword>
<evidence type="ECO:0000259" key="5">
    <source>
        <dbReference type="Pfam" id="PF00849"/>
    </source>
</evidence>
<evidence type="ECO:0000313" key="7">
    <source>
        <dbReference type="Proteomes" id="UP000240883"/>
    </source>
</evidence>
<dbReference type="Pfam" id="PF00849">
    <property type="entry name" value="PseudoU_synth_2"/>
    <property type="match status" value="1"/>
</dbReference>
<dbReference type="PANTHER" id="PTHR21600">
    <property type="entry name" value="MITOCHONDRIAL RNA PSEUDOURIDINE SYNTHASE"/>
    <property type="match status" value="1"/>
</dbReference>
<evidence type="ECO:0000256" key="3">
    <source>
        <dbReference type="RuleBase" id="RU362028"/>
    </source>
</evidence>
<evidence type="ECO:0000256" key="1">
    <source>
        <dbReference type="PIRSR" id="PIRSR606225-1"/>
    </source>
</evidence>
<evidence type="ECO:0000313" key="6">
    <source>
        <dbReference type="EMBL" id="PSN66000.1"/>
    </source>
</evidence>
<dbReference type="InterPro" id="IPR006225">
    <property type="entry name" value="PsdUridine_synth_RluC/D"/>
</dbReference>
<dbReference type="GO" id="GO:0000455">
    <property type="term" value="P:enzyme-directed rRNA pseudouridine synthesis"/>
    <property type="evidence" value="ECO:0007669"/>
    <property type="project" value="TreeGrafter"/>
</dbReference>
<gene>
    <name evidence="6" type="ORF">BS50DRAFT_403307</name>
</gene>
<protein>
    <recommendedName>
        <fullName evidence="3">Pseudouridine synthase</fullName>
        <ecNumber evidence="3">5.4.99.-</ecNumber>
    </recommendedName>
</protein>
<dbReference type="OrthoDB" id="424794at2759"/>
<evidence type="ECO:0000256" key="4">
    <source>
        <dbReference type="SAM" id="MobiDB-lite"/>
    </source>
</evidence>
<accession>A0A2T2NKT3</accession>
<feature type="region of interest" description="Disordered" evidence="4">
    <location>
        <begin position="234"/>
        <end position="255"/>
    </location>
</feature>
<feature type="active site" evidence="1">
    <location>
        <position position="153"/>
    </location>
</feature>
<keyword evidence="2" id="KW-0694">RNA-binding</keyword>
<dbReference type="Gene3D" id="3.30.2350.10">
    <property type="entry name" value="Pseudouridine synthase"/>
    <property type="match status" value="1"/>
</dbReference>
<name>A0A2T2NKT3_CORCC</name>
<dbReference type="Proteomes" id="UP000240883">
    <property type="component" value="Unassembled WGS sequence"/>
</dbReference>
<dbReference type="EMBL" id="KZ678136">
    <property type="protein sequence ID" value="PSN66000.1"/>
    <property type="molecule type" value="Genomic_DNA"/>
</dbReference>
<dbReference type="InterPro" id="IPR050188">
    <property type="entry name" value="RluA_PseudoU_synthase"/>
</dbReference>
<feature type="region of interest" description="Disordered" evidence="4">
    <location>
        <begin position="401"/>
        <end position="464"/>
    </location>
</feature>
<dbReference type="InterPro" id="IPR006145">
    <property type="entry name" value="PsdUridine_synth_RsuA/RluA"/>
</dbReference>
<comment type="function">
    <text evidence="3">Responsible for synthesis of pseudouridine from uracil.</text>
</comment>
<dbReference type="EC" id="5.4.99.-" evidence="3"/>
<dbReference type="GO" id="GO:0003723">
    <property type="term" value="F:RNA binding"/>
    <property type="evidence" value="ECO:0007669"/>
    <property type="project" value="UniProtKB-KW"/>
</dbReference>
<dbReference type="PANTHER" id="PTHR21600:SF40">
    <property type="entry name" value="PSEUDOURIDYLATE SYNTHASE RPUSD2"/>
    <property type="match status" value="1"/>
</dbReference>
<dbReference type="SUPFAM" id="SSF55120">
    <property type="entry name" value="Pseudouridine synthase"/>
    <property type="match status" value="1"/>
</dbReference>
<dbReference type="PROSITE" id="PS50889">
    <property type="entry name" value="S4"/>
    <property type="match status" value="1"/>
</dbReference>
<dbReference type="NCBIfam" id="TIGR00005">
    <property type="entry name" value="rluA_subfam"/>
    <property type="match status" value="1"/>
</dbReference>
<organism evidence="6 7">
    <name type="scientific">Corynespora cassiicola Philippines</name>
    <dbReference type="NCBI Taxonomy" id="1448308"/>
    <lineage>
        <taxon>Eukaryota</taxon>
        <taxon>Fungi</taxon>
        <taxon>Dikarya</taxon>
        <taxon>Ascomycota</taxon>
        <taxon>Pezizomycotina</taxon>
        <taxon>Dothideomycetes</taxon>
        <taxon>Pleosporomycetidae</taxon>
        <taxon>Pleosporales</taxon>
        <taxon>Corynesporascaceae</taxon>
        <taxon>Corynespora</taxon>
    </lineage>
</organism>
<sequence length="464" mass="52029">MITPCDPWPGPYYLEDGLRKVKPYHYTYNTYCKERWRNRELLDIFASEFRDRPQEYYEKAINDGRVCLNGKPGTLTSIVKNGDVVSHTLHRHEPPVTAKPIGIVHEDDDMIVIDKPAGIPVHPAGRYHFNSIIEIMRADRSNGFNPSPCNRLDRLTSGVMFIGKHRQAAEDLSAQIRGRTVKKEYITRVVGEFPEGEVVCEKPILQISPKLGLNRVRANGKEAKTVFKRLAYYPPKDDQDAPADQNGEQDGEHDGMAWKKLRGYSIVRCMPITGRTHQLRVHLQFLGHPISNDPIYANQRVFGPSLGRGESEEGNDDDIMTRLSRMGKEEVADAVAYHDEMVDQYNKRKAEKMTGETCSVCDTPLYSDPGVHELGIYLHARKYQCEEGRWSYETGLPDWALPPPGYENQGPSEPTVESDPLAVDLKKLGLEDEDQQAPDLAARNGATQSDLTSDAPAAASAGVA</sequence>
<dbReference type="PROSITE" id="PS01129">
    <property type="entry name" value="PSI_RLU"/>
    <property type="match status" value="1"/>
</dbReference>
<evidence type="ECO:0000256" key="2">
    <source>
        <dbReference type="PROSITE-ProRule" id="PRU00182"/>
    </source>
</evidence>
<feature type="domain" description="Pseudouridine synthase RsuA/RluA-like" evidence="5">
    <location>
        <begin position="109"/>
        <end position="284"/>
    </location>
</feature>
<dbReference type="AlphaFoldDB" id="A0A2T2NKT3"/>
<keyword evidence="7" id="KW-1185">Reference proteome</keyword>
<comment type="catalytic activity">
    <reaction evidence="3">
        <text>a uridine in RNA = a pseudouridine in RNA</text>
        <dbReference type="Rhea" id="RHEA:48348"/>
        <dbReference type="Rhea" id="RHEA-COMP:12068"/>
        <dbReference type="Rhea" id="RHEA-COMP:12069"/>
        <dbReference type="ChEBI" id="CHEBI:65314"/>
        <dbReference type="ChEBI" id="CHEBI:65315"/>
    </reaction>
</comment>
<dbReference type="STRING" id="1448308.A0A2T2NKT3"/>
<reference evidence="6 7" key="1">
    <citation type="journal article" date="2018" name="Front. Microbiol.">
        <title>Genome-Wide Analysis of Corynespora cassiicola Leaf Fall Disease Putative Effectors.</title>
        <authorList>
            <person name="Lopez D."/>
            <person name="Ribeiro S."/>
            <person name="Label P."/>
            <person name="Fumanal B."/>
            <person name="Venisse J.S."/>
            <person name="Kohler A."/>
            <person name="de Oliveira R.R."/>
            <person name="Labutti K."/>
            <person name="Lipzen A."/>
            <person name="Lail K."/>
            <person name="Bauer D."/>
            <person name="Ohm R.A."/>
            <person name="Barry K.W."/>
            <person name="Spatafora J."/>
            <person name="Grigoriev I.V."/>
            <person name="Martin F.M."/>
            <person name="Pujade-Renaud V."/>
        </authorList>
    </citation>
    <scope>NUCLEOTIDE SEQUENCE [LARGE SCALE GENOMIC DNA]</scope>
    <source>
        <strain evidence="6 7">Philippines</strain>
    </source>
</reference>
<dbReference type="InterPro" id="IPR020103">
    <property type="entry name" value="PsdUridine_synth_cat_dom_sf"/>
</dbReference>
<proteinExistence type="inferred from homology"/>
<dbReference type="GO" id="GO:0009982">
    <property type="term" value="F:pseudouridine synthase activity"/>
    <property type="evidence" value="ECO:0007669"/>
    <property type="project" value="InterPro"/>
</dbReference>
<comment type="similarity">
    <text evidence="3">Belongs to the pseudouridine synthase RluA family.</text>
</comment>